<dbReference type="Proteomes" id="UP000595009">
    <property type="component" value="Chromosome"/>
</dbReference>
<dbReference type="AlphaFoldDB" id="A0A7M1NXZ8"/>
<organism evidence="1 2">
    <name type="scientific">Haemophilus parainfluenzae</name>
    <dbReference type="NCBI Taxonomy" id="729"/>
    <lineage>
        <taxon>Bacteria</taxon>
        <taxon>Pseudomonadati</taxon>
        <taxon>Pseudomonadota</taxon>
        <taxon>Gammaproteobacteria</taxon>
        <taxon>Pasteurellales</taxon>
        <taxon>Pasteurellaceae</taxon>
        <taxon>Haemophilus</taxon>
    </lineage>
</organism>
<evidence type="ECO:0000313" key="1">
    <source>
        <dbReference type="EMBL" id="QOR17835.1"/>
    </source>
</evidence>
<reference evidence="1 2" key="1">
    <citation type="submission" date="2020-10" db="EMBL/GenBank/DDBJ databases">
        <title>Genomic diversity and antimicrobial resistance of Haemophilus colonising the airways of young children with cystic fibrosis.</title>
        <authorList>
            <person name="Watts S.C."/>
            <person name="Judd L.M."/>
            <person name="Carzino R."/>
            <person name="Ranganathan S."/>
            <person name="Holt K.E."/>
        </authorList>
    </citation>
    <scope>NUCLEOTIDE SEQUENCE [LARGE SCALE GENOMIC DNA]</scope>
    <source>
        <strain evidence="1 2">M1C137_2</strain>
    </source>
</reference>
<evidence type="ECO:0000313" key="2">
    <source>
        <dbReference type="Proteomes" id="UP000595009"/>
    </source>
</evidence>
<name>A0A7M1NXZ8_HAEPA</name>
<accession>A0A7M1NXZ8</accession>
<dbReference type="RefSeq" id="WP_197543972.1">
    <property type="nucleotide sequence ID" value="NZ_CP063120.1"/>
</dbReference>
<gene>
    <name evidence="1" type="ORF">INP94_02805</name>
</gene>
<proteinExistence type="predicted"/>
<protein>
    <submittedName>
        <fullName evidence="1">DUF4303 domain-containing protein</fullName>
    </submittedName>
</protein>
<sequence length="170" mass="20406">MREEIISSIQNLVNYLKNKDYWNDINSFCLYTDEDLMSLSLLFNTNSYYTHTLDPEYPLTFKFMPSEWYSETIKLEEDEILYNNTFFKEIEEELRKIQFGERSKIPNLYKQLIEAMKYCISTGVFPKKESNIYLVMKSDNYNGKDILKDNRELNSDKINSELKDFVKNEL</sequence>
<dbReference type="EMBL" id="CP063120">
    <property type="protein sequence ID" value="QOR17835.1"/>
    <property type="molecule type" value="Genomic_DNA"/>
</dbReference>